<dbReference type="PANTHER" id="PTHR46663:SF2">
    <property type="entry name" value="GGDEF DOMAIN-CONTAINING PROTEIN"/>
    <property type="match status" value="1"/>
</dbReference>
<dbReference type="GO" id="GO:0003824">
    <property type="term" value="F:catalytic activity"/>
    <property type="evidence" value="ECO:0007669"/>
    <property type="project" value="UniProtKB-ARBA"/>
</dbReference>
<protein>
    <recommendedName>
        <fullName evidence="2">GGDEF domain-containing protein</fullName>
    </recommendedName>
</protein>
<dbReference type="InterPro" id="IPR000160">
    <property type="entry name" value="GGDEF_dom"/>
</dbReference>
<proteinExistence type="predicted"/>
<evidence type="ECO:0000256" key="1">
    <source>
        <dbReference type="SAM" id="Coils"/>
    </source>
</evidence>
<dbReference type="Gene3D" id="3.30.70.270">
    <property type="match status" value="1"/>
</dbReference>
<dbReference type="FunFam" id="3.30.70.270:FF:000001">
    <property type="entry name" value="Diguanylate cyclase domain protein"/>
    <property type="match status" value="1"/>
</dbReference>
<feature type="coiled-coil region" evidence="1">
    <location>
        <begin position="58"/>
        <end position="92"/>
    </location>
</feature>
<dbReference type="PANTHER" id="PTHR46663">
    <property type="entry name" value="DIGUANYLATE CYCLASE DGCT-RELATED"/>
    <property type="match status" value="1"/>
</dbReference>
<keyword evidence="1" id="KW-0175">Coiled coil</keyword>
<dbReference type="Pfam" id="PF00990">
    <property type="entry name" value="GGDEF"/>
    <property type="match status" value="1"/>
</dbReference>
<dbReference type="EMBL" id="FN543101">
    <property type="protein sequence ID" value="CBA26477.1"/>
    <property type="molecule type" value="Genomic_DNA"/>
</dbReference>
<dbReference type="PROSITE" id="PS50887">
    <property type="entry name" value="GGDEF"/>
    <property type="match status" value="1"/>
</dbReference>
<organism evidence="3">
    <name type="scientific">Curvibacter symbiont subsp. Hydra magnipapillata</name>
    <dbReference type="NCBI Taxonomy" id="667019"/>
    <lineage>
        <taxon>Bacteria</taxon>
        <taxon>Pseudomonadati</taxon>
        <taxon>Pseudomonadota</taxon>
        <taxon>Betaproteobacteria</taxon>
        <taxon>Burkholderiales</taxon>
        <taxon>Comamonadaceae</taxon>
        <taxon>Curvibacter</taxon>
    </lineage>
</organism>
<dbReference type="InterPro" id="IPR029787">
    <property type="entry name" value="Nucleotide_cyclase"/>
</dbReference>
<evidence type="ECO:0000259" key="2">
    <source>
        <dbReference type="PROSITE" id="PS50887"/>
    </source>
</evidence>
<name>C9Y6I8_CURXX</name>
<dbReference type="InterPro" id="IPR043128">
    <property type="entry name" value="Rev_trsase/Diguanyl_cyclase"/>
</dbReference>
<sequence>MVDRAYKHSIRPSVGNFTLNQRARMAIRINLALIHDEKPVTKTCSDFLFAHCPTMLEGQRLAGETDRLRAELESLKREIASLREEEAVIRHSARHDELTGLPNRAHFAACLEDGIKQQSLKDDRLAVFFMDVDHFKEVNDRYGHAAGDALLRVVATRLHRAMRKDDMVCRLGGDEFACLLPGVSDKSQLARLARKLLASIATPCNLNGVMVDVHISIGIAVSHPNHKKSLNLLAMADEAMYVAKRSNSGYAFAELRGPCA</sequence>
<reference evidence="3" key="1">
    <citation type="journal article" date="2010" name="Nature">
        <title>The Dynamic genome of Hydra.</title>
        <authorList>
            <person name="Chapman J.A."/>
            <person name="Kirkness E.F."/>
            <person name="Simakov O."/>
            <person name="Hampson S.E."/>
            <person name="Mitros T."/>
            <person name="Weinmaier T."/>
            <person name="Rattei T."/>
            <person name="Balasubramanian P.G."/>
            <person name="Borman J."/>
            <person name="Busam D."/>
            <person name="Disbennett K."/>
            <person name="Pfannkoch C."/>
            <person name="Sumin N."/>
            <person name="Sutton G."/>
            <person name="Viswanathan L."/>
            <person name="Walenz B."/>
            <person name="Goodstein D.M."/>
            <person name="Hellsten U."/>
            <person name="Kawashima T."/>
            <person name="Prochnik S.E."/>
            <person name="Putnam N.H."/>
            <person name="Shu S."/>
            <person name="Blumberg B."/>
            <person name="Dana C.E."/>
            <person name="Gee L."/>
            <person name="Kibler D.F."/>
            <person name="Law L."/>
            <person name="Lindgens D."/>
            <person name="Martinez D.E."/>
            <person name="Peng J."/>
            <person name="Wigge P.A."/>
            <person name="Bertulat B."/>
            <person name="Guder C."/>
            <person name="Nakamura Y."/>
            <person name="Ozbek S."/>
            <person name="Watanabe H."/>
            <person name="Khalturin K."/>
            <person name="Hemmrich G."/>
            <person name="Franke A."/>
            <person name="Augustin R."/>
            <person name="Fraune S."/>
            <person name="Hayakawa E."/>
            <person name="Hayakawa S."/>
            <person name="Hirose M."/>
            <person name="Hwang J."/>
            <person name="Ikeo K."/>
            <person name="Nishimiya-Fujisawa C."/>
            <person name="Ogura A."/>
            <person name="Takahashi T."/>
            <person name="Steinmetz P.R."/>
            <person name="Zhang X."/>
            <person name="Aufschnaiter R."/>
            <person name="Eder M.K."/>
            <person name="Gorny A.K."/>
            <person name="Salvenmoser W."/>
            <person name="Heimberg A.M."/>
            <person name="Wheeler B.M."/>
            <person name="Peterson K.J."/>
            <person name="Boettger A."/>
            <person name="Tischler P."/>
            <person name="Wolf A."/>
            <person name="Gojobori T."/>
            <person name="Remington K.A."/>
            <person name="Strausberg R.L."/>
            <person name="Venter J."/>
            <person name="Technau U."/>
            <person name="Hobmayer B."/>
            <person name="Bosch T.C."/>
            <person name="Holstein T.W."/>
            <person name="Fujisawa T."/>
            <person name="Bode H.R."/>
            <person name="David C.N."/>
            <person name="Rokhsar D.S."/>
            <person name="Steele R.E."/>
        </authorList>
    </citation>
    <scope>NUCLEOTIDE SEQUENCE</scope>
</reference>
<evidence type="ECO:0000313" key="3">
    <source>
        <dbReference type="EMBL" id="CBA26477.1"/>
    </source>
</evidence>
<dbReference type="SMART" id="SM00267">
    <property type="entry name" value="GGDEF"/>
    <property type="match status" value="1"/>
</dbReference>
<accession>C9Y6I8</accession>
<feature type="domain" description="GGDEF" evidence="2">
    <location>
        <begin position="123"/>
        <end position="254"/>
    </location>
</feature>
<dbReference type="SUPFAM" id="SSF55073">
    <property type="entry name" value="Nucleotide cyclase"/>
    <property type="match status" value="1"/>
</dbReference>
<dbReference type="NCBIfam" id="TIGR00254">
    <property type="entry name" value="GGDEF"/>
    <property type="match status" value="1"/>
</dbReference>
<gene>
    <name evidence="3" type="ORF">Csp_E35650</name>
</gene>
<dbReference type="CDD" id="cd01949">
    <property type="entry name" value="GGDEF"/>
    <property type="match status" value="1"/>
</dbReference>
<dbReference type="AlphaFoldDB" id="C9Y6I8"/>
<dbReference type="InterPro" id="IPR052163">
    <property type="entry name" value="DGC-Regulatory_Protein"/>
</dbReference>